<gene>
    <name evidence="5" type="ORF">A4G17_00150</name>
    <name evidence="6" type="ORF">EDC49_0083</name>
</gene>
<evidence type="ECO:0000256" key="1">
    <source>
        <dbReference type="RuleBase" id="RU004003"/>
    </source>
</evidence>
<dbReference type="PANTHER" id="PTHR30332:SF17">
    <property type="entry name" value="TYPE IV PILIATION SYSTEM PROTEIN DR_0774-RELATED"/>
    <property type="match status" value="1"/>
</dbReference>
<comment type="similarity">
    <text evidence="1">Belongs to the bacterial secretin family.</text>
</comment>
<protein>
    <submittedName>
        <fullName evidence="6">Pilus assembly protein CpaC</fullName>
    </submittedName>
    <submittedName>
        <fullName evidence="5">Secretin</fullName>
    </submittedName>
</protein>
<dbReference type="InterPro" id="IPR001775">
    <property type="entry name" value="GspD/PilQ"/>
</dbReference>
<evidence type="ECO:0000313" key="7">
    <source>
        <dbReference type="Proteomes" id="UP000276901"/>
    </source>
</evidence>
<feature type="domain" description="Type II/III secretion system secretin-like" evidence="3">
    <location>
        <begin position="254"/>
        <end position="412"/>
    </location>
</feature>
<dbReference type="InterPro" id="IPR050810">
    <property type="entry name" value="Bact_Secretion_Sys_Channel"/>
</dbReference>
<dbReference type="PRINTS" id="PR01032">
    <property type="entry name" value="PHAGEIV"/>
</dbReference>
<feature type="domain" description="Pilus formation protein N-terminal" evidence="4">
    <location>
        <begin position="25"/>
        <end position="94"/>
    </location>
</feature>
<evidence type="ECO:0000256" key="2">
    <source>
        <dbReference type="SAM" id="SignalP"/>
    </source>
</evidence>
<dbReference type="Pfam" id="PF00263">
    <property type="entry name" value="Secretin"/>
    <property type="match status" value="1"/>
</dbReference>
<evidence type="ECO:0000313" key="8">
    <source>
        <dbReference type="Proteomes" id="UP000502287"/>
    </source>
</evidence>
<dbReference type="PANTHER" id="PTHR30332">
    <property type="entry name" value="PROBABLE GENERAL SECRETION PATHWAY PROTEIN D"/>
    <property type="match status" value="1"/>
</dbReference>
<evidence type="ECO:0000259" key="3">
    <source>
        <dbReference type="Pfam" id="PF00263"/>
    </source>
</evidence>
<dbReference type="Proteomes" id="UP000276901">
    <property type="component" value="Unassembled WGS sequence"/>
</dbReference>
<dbReference type="GO" id="GO:0015627">
    <property type="term" value="C:type II protein secretion system complex"/>
    <property type="evidence" value="ECO:0007669"/>
    <property type="project" value="TreeGrafter"/>
</dbReference>
<dbReference type="InterPro" id="IPR004846">
    <property type="entry name" value="T2SS/T3SS_dom"/>
</dbReference>
<dbReference type="InterPro" id="IPR032789">
    <property type="entry name" value="T2SS-T3SS_pil_N"/>
</dbReference>
<keyword evidence="7" id="KW-1185">Reference proteome</keyword>
<feature type="signal peptide" evidence="2">
    <location>
        <begin position="1"/>
        <end position="25"/>
    </location>
</feature>
<accession>A0AAE6X4X1</accession>
<dbReference type="KEGG" id="fcl:A4G17_00150"/>
<organism evidence="5 8">
    <name type="scientific">Frederiksenia canicola</name>
    <dbReference type="NCBI Taxonomy" id="123824"/>
    <lineage>
        <taxon>Bacteria</taxon>
        <taxon>Pseudomonadati</taxon>
        <taxon>Pseudomonadota</taxon>
        <taxon>Gammaproteobacteria</taxon>
        <taxon>Pasteurellales</taxon>
        <taxon>Pasteurellaceae</taxon>
        <taxon>Frederiksenia</taxon>
    </lineage>
</organism>
<dbReference type="PRINTS" id="PR00811">
    <property type="entry name" value="BCTERIALGSPD"/>
</dbReference>
<dbReference type="GO" id="GO:0009306">
    <property type="term" value="P:protein secretion"/>
    <property type="evidence" value="ECO:0007669"/>
    <property type="project" value="InterPro"/>
</dbReference>
<dbReference type="EMBL" id="CP015029">
    <property type="protein sequence ID" value="QIM63969.1"/>
    <property type="molecule type" value="Genomic_DNA"/>
</dbReference>
<sequence length="460" mass="50227">MLNNKFKKFAYASLFGTLLLSNVFAATFNLEQGQSEIIRTKQKIDTVFVSSPSVADYEILDDRSFMIYAKEEGKSEVIAFSEDGTPISSDIINVNTVISNISNSDSPAQITLPNSNLLVKKVGKAYVIDGKAKSAEELEEATNIVGAASGAKKKTIETKITRDGKEELIPFLDKHQYDEVVTTATVDEATQVNVKLTVVEVNKKLSDALGVNWSNLQGNLFKNLGNVSISGAFTGAGANIALINANNLNLFINALDNQENGKILSEPNISMLSGETADILVGGEVPFTQRNKDGELNVIYKEFGIQLAVGAKIQKNNRIRLILSQSVSTIAGNYKIDDSSLPYFNTRRSKSTFEVADGESFVLGGLLTKNDIENISKVPVLGDIPILGSLFRNASSSRESKELVIVATVNLVKPVNSEDIVYPNFERTGTMERFFNTTSFKEVYHKTLTTNFLKNGGFIQ</sequence>
<proteinExistence type="inferred from homology"/>
<dbReference type="Pfam" id="PF13629">
    <property type="entry name" value="T2SS-T3SS_pil_N"/>
    <property type="match status" value="1"/>
</dbReference>
<feature type="chain" id="PRO_5042146301" evidence="2">
    <location>
        <begin position="26"/>
        <end position="460"/>
    </location>
</feature>
<name>A0AAE6X4X1_9PAST</name>
<dbReference type="Proteomes" id="UP000502287">
    <property type="component" value="Chromosome"/>
</dbReference>
<keyword evidence="2" id="KW-0732">Signal</keyword>
<dbReference type="AlphaFoldDB" id="A0AAE6X4X1"/>
<reference evidence="6 7" key="2">
    <citation type="submission" date="2018-11" db="EMBL/GenBank/DDBJ databases">
        <title>Genomic Encyclopedia of Type Strains, Phase IV (KMG-IV): sequencing the most valuable type-strain genomes for metagenomic binning, comparative biology and taxonomic classification.</title>
        <authorList>
            <person name="Goeker M."/>
        </authorList>
    </citation>
    <scope>NUCLEOTIDE SEQUENCE [LARGE SCALE GENOMIC DNA]</scope>
    <source>
        <strain evidence="6 7">DSM 25797</strain>
    </source>
</reference>
<evidence type="ECO:0000259" key="4">
    <source>
        <dbReference type="Pfam" id="PF13629"/>
    </source>
</evidence>
<dbReference type="EMBL" id="RKQT01000001">
    <property type="protein sequence ID" value="RPE95709.1"/>
    <property type="molecule type" value="Genomic_DNA"/>
</dbReference>
<reference evidence="5 8" key="1">
    <citation type="submission" date="2016-03" db="EMBL/GenBank/DDBJ databases">
        <authorList>
            <person name="Hansen M.J."/>
            <person name="Bojesen A.M."/>
            <person name="Planet P."/>
        </authorList>
    </citation>
    <scope>NUCLEOTIDE SEQUENCE [LARGE SCALE GENOMIC DNA]</scope>
    <source>
        <strain evidence="5 8">HPA 21</strain>
    </source>
</reference>
<evidence type="ECO:0000313" key="6">
    <source>
        <dbReference type="EMBL" id="RPE95709.1"/>
    </source>
</evidence>
<dbReference type="RefSeq" id="WP_123955648.1">
    <property type="nucleotide sequence ID" value="NZ_CP015029.1"/>
</dbReference>
<evidence type="ECO:0000313" key="5">
    <source>
        <dbReference type="EMBL" id="QIM63969.1"/>
    </source>
</evidence>